<dbReference type="EMBL" id="MOBZ01000009">
    <property type="protein sequence ID" value="ROO09898.1"/>
    <property type="molecule type" value="Genomic_DNA"/>
</dbReference>
<sequence>MKVTCKTNKIGENFSAETASRLKRYISIGDDELEIEIGKEYVVYGIELWDNSPWLYICAEPYDEYPKPFALDFFEISDKKLSSHWILKSKETHNNKNKTQFVFQEWAEDDSFYENLVNEDQTCITIFNRYKKLIDTE</sequence>
<protein>
    <submittedName>
        <fullName evidence="1">Uncharacterized protein</fullName>
    </submittedName>
</protein>
<gene>
    <name evidence="1" type="ORF">BK673_13415</name>
</gene>
<name>A0A423P6K1_PSEFL</name>
<evidence type="ECO:0000313" key="2">
    <source>
        <dbReference type="Proteomes" id="UP000283619"/>
    </source>
</evidence>
<dbReference type="RefSeq" id="WP_123593972.1">
    <property type="nucleotide sequence ID" value="NZ_MOBZ01000009.1"/>
</dbReference>
<dbReference type="Proteomes" id="UP000283619">
    <property type="component" value="Unassembled WGS sequence"/>
</dbReference>
<reference evidence="1 2" key="1">
    <citation type="submission" date="2016-10" db="EMBL/GenBank/DDBJ databases">
        <title>Comparative genome analysis of multiple Pseudomonas spp. focuses on biocontrol and plant growth promoting traits.</title>
        <authorList>
            <person name="Tao X.-Y."/>
            <person name="Taylor C.G."/>
        </authorList>
    </citation>
    <scope>NUCLEOTIDE SEQUENCE [LARGE SCALE GENOMIC DNA]</scope>
    <source>
        <strain evidence="1 2">36G2</strain>
    </source>
</reference>
<dbReference type="AlphaFoldDB" id="A0A423P6K1"/>
<comment type="caution">
    <text evidence="1">The sequence shown here is derived from an EMBL/GenBank/DDBJ whole genome shotgun (WGS) entry which is preliminary data.</text>
</comment>
<organism evidence="1 2">
    <name type="scientific">Pseudomonas fluorescens</name>
    <dbReference type="NCBI Taxonomy" id="294"/>
    <lineage>
        <taxon>Bacteria</taxon>
        <taxon>Pseudomonadati</taxon>
        <taxon>Pseudomonadota</taxon>
        <taxon>Gammaproteobacteria</taxon>
        <taxon>Pseudomonadales</taxon>
        <taxon>Pseudomonadaceae</taxon>
        <taxon>Pseudomonas</taxon>
    </lineage>
</organism>
<accession>A0A423P6K1</accession>
<proteinExistence type="predicted"/>
<evidence type="ECO:0000313" key="1">
    <source>
        <dbReference type="EMBL" id="ROO09898.1"/>
    </source>
</evidence>